<comment type="caution">
    <text evidence="2">The sequence shown here is derived from an EMBL/GenBank/DDBJ whole genome shotgun (WGS) entry which is preliminary data.</text>
</comment>
<evidence type="ECO:0000313" key="2">
    <source>
        <dbReference type="EMBL" id="TRD12305.1"/>
    </source>
</evidence>
<gene>
    <name evidence="2" type="ORF">FGU71_10815</name>
</gene>
<evidence type="ECO:0000313" key="3">
    <source>
        <dbReference type="Proteomes" id="UP000316343"/>
    </source>
</evidence>
<dbReference type="PROSITE" id="PS51186">
    <property type="entry name" value="GNAT"/>
    <property type="match status" value="1"/>
</dbReference>
<dbReference type="InterPro" id="IPR051908">
    <property type="entry name" value="Ribosomal_N-acetyltransferase"/>
</dbReference>
<dbReference type="GO" id="GO:0005737">
    <property type="term" value="C:cytoplasm"/>
    <property type="evidence" value="ECO:0007669"/>
    <property type="project" value="TreeGrafter"/>
</dbReference>
<organism evidence="2 3">
    <name type="scientific">Erythrobacter insulae</name>
    <dbReference type="NCBI Taxonomy" id="2584124"/>
    <lineage>
        <taxon>Bacteria</taxon>
        <taxon>Pseudomonadati</taxon>
        <taxon>Pseudomonadota</taxon>
        <taxon>Alphaproteobacteria</taxon>
        <taxon>Sphingomonadales</taxon>
        <taxon>Erythrobacteraceae</taxon>
        <taxon>Erythrobacter/Porphyrobacter group</taxon>
        <taxon>Erythrobacter</taxon>
    </lineage>
</organism>
<dbReference type="GO" id="GO:0008999">
    <property type="term" value="F:protein-N-terminal-alanine acetyltransferase activity"/>
    <property type="evidence" value="ECO:0007669"/>
    <property type="project" value="TreeGrafter"/>
</dbReference>
<dbReference type="OrthoDB" id="5295305at2"/>
<proteinExistence type="predicted"/>
<dbReference type="AlphaFoldDB" id="A0A547PDU6"/>
<dbReference type="PANTHER" id="PTHR43441:SF6">
    <property type="entry name" value="N-ACETYLTRANSFERASE DOMAIN-CONTAINING PROTEIN"/>
    <property type="match status" value="1"/>
</dbReference>
<dbReference type="Pfam" id="PF13302">
    <property type="entry name" value="Acetyltransf_3"/>
    <property type="match status" value="1"/>
</dbReference>
<dbReference type="Proteomes" id="UP000316343">
    <property type="component" value="Unassembled WGS sequence"/>
</dbReference>
<accession>A0A547PDU6</accession>
<reference evidence="2 3" key="1">
    <citation type="submission" date="2019-06" db="EMBL/GenBank/DDBJ databases">
        <title>Erythrobacter insulae sp. nov., isolated from a tidal flat.</title>
        <authorList>
            <person name="Yoon J.-H."/>
        </authorList>
    </citation>
    <scope>NUCLEOTIDE SEQUENCE [LARGE SCALE GENOMIC DNA]</scope>
    <source>
        <strain evidence="2 3">JBTF-M21</strain>
    </source>
</reference>
<name>A0A547PDU6_9SPHN</name>
<evidence type="ECO:0000259" key="1">
    <source>
        <dbReference type="PROSITE" id="PS51186"/>
    </source>
</evidence>
<dbReference type="GO" id="GO:1990189">
    <property type="term" value="F:protein N-terminal-serine acetyltransferase activity"/>
    <property type="evidence" value="ECO:0007669"/>
    <property type="project" value="TreeGrafter"/>
</dbReference>
<feature type="domain" description="N-acetyltransferase" evidence="1">
    <location>
        <begin position="12"/>
        <end position="168"/>
    </location>
</feature>
<dbReference type="InterPro" id="IPR016181">
    <property type="entry name" value="Acyl_CoA_acyltransferase"/>
</dbReference>
<dbReference type="PANTHER" id="PTHR43441">
    <property type="entry name" value="RIBOSOMAL-PROTEIN-SERINE ACETYLTRANSFERASE"/>
    <property type="match status" value="1"/>
</dbReference>
<dbReference type="EMBL" id="VHJK01000001">
    <property type="protein sequence ID" value="TRD12305.1"/>
    <property type="molecule type" value="Genomic_DNA"/>
</dbReference>
<dbReference type="InterPro" id="IPR000182">
    <property type="entry name" value="GNAT_dom"/>
</dbReference>
<dbReference type="RefSeq" id="WP_142788578.1">
    <property type="nucleotide sequence ID" value="NZ_VHJK01000001.1"/>
</dbReference>
<keyword evidence="3" id="KW-1185">Reference proteome</keyword>
<protein>
    <submittedName>
        <fullName evidence="2">GNAT family N-acetyltransferase</fullName>
    </submittedName>
</protein>
<keyword evidence="2" id="KW-0808">Transferase</keyword>
<sequence>MVEAAALTTRRFTLRPLERADAAALYPTLSDPSQCTYLSREAFASEEELWAWLADPEWPGSTWIAVDERGAVAGRFVAMPAHEERVLEIGYITCADRQRQGVASECMAALIAHLFENDARKLTAVVDCENIASARVMDTLGFTREAHFREHETTHEGLRDVWVYGRIA</sequence>
<dbReference type="Gene3D" id="3.40.630.30">
    <property type="match status" value="1"/>
</dbReference>
<dbReference type="SUPFAM" id="SSF55729">
    <property type="entry name" value="Acyl-CoA N-acyltransferases (Nat)"/>
    <property type="match status" value="1"/>
</dbReference>
<dbReference type="CDD" id="cd04301">
    <property type="entry name" value="NAT_SF"/>
    <property type="match status" value="1"/>
</dbReference>